<evidence type="ECO:0000313" key="1">
    <source>
        <dbReference type="EMBL" id="RVW45072.1"/>
    </source>
</evidence>
<dbReference type="Gene3D" id="3.30.300.30">
    <property type="match status" value="1"/>
</dbReference>
<evidence type="ECO:0000313" key="2">
    <source>
        <dbReference type="Proteomes" id="UP000288805"/>
    </source>
</evidence>
<dbReference type="Proteomes" id="UP000288805">
    <property type="component" value="Unassembled WGS sequence"/>
</dbReference>
<proteinExistence type="predicted"/>
<dbReference type="AlphaFoldDB" id="A0A438EBN3"/>
<gene>
    <name evidence="1" type="primary">ACS_1</name>
    <name evidence="1" type="ORF">CK203_067454</name>
</gene>
<dbReference type="SUPFAM" id="SSF56801">
    <property type="entry name" value="Acetyl-CoA synthetase-like"/>
    <property type="match status" value="1"/>
</dbReference>
<organism evidence="1 2">
    <name type="scientific">Vitis vinifera</name>
    <name type="common">Grape</name>
    <dbReference type="NCBI Taxonomy" id="29760"/>
    <lineage>
        <taxon>Eukaryota</taxon>
        <taxon>Viridiplantae</taxon>
        <taxon>Streptophyta</taxon>
        <taxon>Embryophyta</taxon>
        <taxon>Tracheophyta</taxon>
        <taxon>Spermatophyta</taxon>
        <taxon>Magnoliopsida</taxon>
        <taxon>eudicotyledons</taxon>
        <taxon>Gunneridae</taxon>
        <taxon>Pentapetalae</taxon>
        <taxon>rosids</taxon>
        <taxon>Vitales</taxon>
        <taxon>Vitaceae</taxon>
        <taxon>Viteae</taxon>
        <taxon>Vitis</taxon>
    </lineage>
</organism>
<dbReference type="EMBL" id="QGNW01001336">
    <property type="protein sequence ID" value="RVW45072.1"/>
    <property type="molecule type" value="Genomic_DNA"/>
</dbReference>
<comment type="caution">
    <text evidence="1">The sequence shown here is derived from an EMBL/GenBank/DDBJ whole genome shotgun (WGS) entry which is preliminary data.</text>
</comment>
<dbReference type="OrthoDB" id="1706066at2759"/>
<name>A0A438EBN3_VITVI</name>
<sequence length="166" mass="19061">MMIRKNGHMKDASYIVIGVLVAADDGAQEKKMGGKGGYFGCTWHLVQYCDIKEQKDFGFRKCRRGMRIRGFCRTRVFFTIINPLQRCRYSTLCPWKDRVNWFTFQIGAFAAPDRIHWAPGLPKTRSGKIMRRILRKIASRQLNELGDTSTLADPNVVDELIKLADS</sequence>
<dbReference type="InterPro" id="IPR045851">
    <property type="entry name" value="AMP-bd_C_sf"/>
</dbReference>
<dbReference type="PANTHER" id="PTHR24095:SF14">
    <property type="entry name" value="ACETYL-COENZYME A SYNTHETASE 1"/>
    <property type="match status" value="1"/>
</dbReference>
<dbReference type="PANTHER" id="PTHR24095">
    <property type="entry name" value="ACETYL-COENZYME A SYNTHETASE"/>
    <property type="match status" value="1"/>
</dbReference>
<accession>A0A438EBN3</accession>
<reference evidence="1 2" key="1">
    <citation type="journal article" date="2018" name="PLoS Genet.">
        <title>Population sequencing reveals clonal diversity and ancestral inbreeding in the grapevine cultivar Chardonnay.</title>
        <authorList>
            <person name="Roach M.J."/>
            <person name="Johnson D.L."/>
            <person name="Bohlmann J."/>
            <person name="van Vuuren H.J."/>
            <person name="Jones S.J."/>
            <person name="Pretorius I.S."/>
            <person name="Schmidt S.A."/>
            <person name="Borneman A.R."/>
        </authorList>
    </citation>
    <scope>NUCLEOTIDE SEQUENCE [LARGE SCALE GENOMIC DNA]</scope>
    <source>
        <strain evidence="2">cv. Chardonnay</strain>
        <tissue evidence="1">Leaf</tissue>
    </source>
</reference>
<protein>
    <submittedName>
        <fullName evidence="1">Acetyl-coenzyme A synthetase, chloroplastic/glyoxysomal</fullName>
    </submittedName>
</protein>